<feature type="region of interest" description="Disordered" evidence="5">
    <location>
        <begin position="403"/>
        <end position="423"/>
    </location>
</feature>
<dbReference type="PROSITE" id="PS51375">
    <property type="entry name" value="PPR"/>
    <property type="match status" value="3"/>
</dbReference>
<evidence type="ECO:0000313" key="6">
    <source>
        <dbReference type="EMBL" id="PAN28099.1"/>
    </source>
</evidence>
<dbReference type="PANTHER" id="PTHR47936">
    <property type="entry name" value="PPR_LONG DOMAIN-CONTAINING PROTEIN"/>
    <property type="match status" value="1"/>
</dbReference>
<dbReference type="Pfam" id="PF13041">
    <property type="entry name" value="PPR_2"/>
    <property type="match status" value="2"/>
</dbReference>
<dbReference type="GO" id="GO:0010019">
    <property type="term" value="P:chloroplast-nucleus signaling pathway"/>
    <property type="evidence" value="ECO:0007669"/>
    <property type="project" value="TreeGrafter"/>
</dbReference>
<keyword evidence="3" id="KW-0809">Transit peptide</keyword>
<evidence type="ECO:0008006" key="7">
    <source>
        <dbReference type="Google" id="ProtNLM"/>
    </source>
</evidence>
<dbReference type="AlphaFoldDB" id="A0A2S3HQZ4"/>
<name>A0A2S3HQZ4_9POAL</name>
<feature type="repeat" description="PPR" evidence="4">
    <location>
        <begin position="280"/>
        <end position="314"/>
    </location>
</feature>
<evidence type="ECO:0000256" key="4">
    <source>
        <dbReference type="PROSITE-ProRule" id="PRU00708"/>
    </source>
</evidence>
<comment type="similarity">
    <text evidence="1">Belongs to the PPR family. P subfamily.</text>
</comment>
<evidence type="ECO:0000256" key="5">
    <source>
        <dbReference type="SAM" id="MobiDB-lite"/>
    </source>
</evidence>
<dbReference type="Gramene" id="PAN28099">
    <property type="protein sequence ID" value="PAN28099"/>
    <property type="gene ID" value="PAHAL_5G131000"/>
</dbReference>
<accession>A0A2S3HQZ4</accession>
<dbReference type="GO" id="GO:0009507">
    <property type="term" value="C:chloroplast"/>
    <property type="evidence" value="ECO:0007669"/>
    <property type="project" value="TreeGrafter"/>
</dbReference>
<dbReference type="EMBL" id="CM008050">
    <property type="protein sequence ID" value="PAN28099.1"/>
    <property type="molecule type" value="Genomic_DNA"/>
</dbReference>
<protein>
    <recommendedName>
        <fullName evidence="7">Pentacotripeptide-repeat region of PRORP domain-containing protein</fullName>
    </recommendedName>
</protein>
<feature type="region of interest" description="Disordered" evidence="5">
    <location>
        <begin position="18"/>
        <end position="59"/>
    </location>
</feature>
<dbReference type="GO" id="GO:0031930">
    <property type="term" value="P:mitochondria-nucleus signaling pathway"/>
    <property type="evidence" value="ECO:0007669"/>
    <property type="project" value="TreeGrafter"/>
</dbReference>
<sequence>MASHAAYSRPRLLFSAFSSTTPRAQVPKSAPEPAPTPAPGQNAADGEADAKPHAGRNRRMRIGKILRMISEERHPDKLVSQFITASTASPRFRDNRRVYEVAVSRLASYGRRDAVAALLDSQKPFIEASRSGFAARLVRLYGRASMPSHAAATFLDLPPKHKSVTAFNALLAAYIDSGDFDKLVAAFPEPGLSAALDVIPLMEKCGLTPDEISFNSLLNGFYNNGRFNDAEKVWQMMKERNVEPNTNSYNAKLRGLVVEGRIEDAVAVIEMMQKDGPKPDSVSYNELIRGYCKEGRLDEAKKVYDDLVKNVCAPNKGTFETLVPCFVEAGELDLALSCCHEIFSRKCRVKCSLLQGVVTALVAASRIEEATRIVKLGWKNNYPPRGLKMPALTEKNYDVEAETDCDDSTPYEEGSKEEKQSDNSPVRFSWQILNARLWKILKSGDSWNQESKIH</sequence>
<dbReference type="InterPro" id="IPR002885">
    <property type="entry name" value="PPR_rpt"/>
</dbReference>
<dbReference type="Proteomes" id="UP000243499">
    <property type="component" value="Chromosome 5"/>
</dbReference>
<evidence type="ECO:0000256" key="3">
    <source>
        <dbReference type="ARBA" id="ARBA00022946"/>
    </source>
</evidence>
<proteinExistence type="inferred from homology"/>
<organism evidence="6">
    <name type="scientific">Panicum hallii</name>
    <dbReference type="NCBI Taxonomy" id="206008"/>
    <lineage>
        <taxon>Eukaryota</taxon>
        <taxon>Viridiplantae</taxon>
        <taxon>Streptophyta</taxon>
        <taxon>Embryophyta</taxon>
        <taxon>Tracheophyta</taxon>
        <taxon>Spermatophyta</taxon>
        <taxon>Magnoliopsida</taxon>
        <taxon>Liliopsida</taxon>
        <taxon>Poales</taxon>
        <taxon>Poaceae</taxon>
        <taxon>PACMAD clade</taxon>
        <taxon>Panicoideae</taxon>
        <taxon>Panicodae</taxon>
        <taxon>Paniceae</taxon>
        <taxon>Panicinae</taxon>
        <taxon>Panicum</taxon>
        <taxon>Panicum sect. Panicum</taxon>
    </lineage>
</organism>
<reference evidence="6" key="1">
    <citation type="submission" date="2018-04" db="EMBL/GenBank/DDBJ databases">
        <title>WGS assembly of Panicum hallii.</title>
        <authorList>
            <person name="Lovell J."/>
            <person name="Jenkins J."/>
            <person name="Lowry D."/>
            <person name="Mamidi S."/>
            <person name="Sreedasyam A."/>
            <person name="Weng X."/>
            <person name="Barry K."/>
            <person name="Bonette J."/>
            <person name="Campitelli B."/>
            <person name="Daum C."/>
            <person name="Gordon S."/>
            <person name="Gould B."/>
            <person name="Lipzen A."/>
            <person name="Macqueen A."/>
            <person name="Palacio-Mejia J."/>
            <person name="Plott C."/>
            <person name="Shakirov E."/>
            <person name="Shu S."/>
            <person name="Yoshinaga Y."/>
            <person name="Zane M."/>
            <person name="Rokhsar D."/>
            <person name="Grimwood J."/>
            <person name="Schmutz J."/>
            <person name="Juenger T."/>
        </authorList>
    </citation>
    <scope>NUCLEOTIDE SEQUENCE [LARGE SCALE GENOMIC DNA]</scope>
    <source>
        <strain evidence="6">FIL2</strain>
    </source>
</reference>
<evidence type="ECO:0000256" key="2">
    <source>
        <dbReference type="ARBA" id="ARBA00022737"/>
    </source>
</evidence>
<dbReference type="PANTHER" id="PTHR47936:SF5">
    <property type="entry name" value="PENTACOTRIPEPTIDE-REPEAT REGION OF PRORP DOMAIN-CONTAINING PROTEIN"/>
    <property type="match status" value="1"/>
</dbReference>
<evidence type="ECO:0000256" key="1">
    <source>
        <dbReference type="ARBA" id="ARBA00007626"/>
    </source>
</evidence>
<feature type="repeat" description="PPR" evidence="4">
    <location>
        <begin position="210"/>
        <end position="244"/>
    </location>
</feature>
<dbReference type="Gene3D" id="1.25.40.10">
    <property type="entry name" value="Tetratricopeptide repeat domain"/>
    <property type="match status" value="2"/>
</dbReference>
<feature type="repeat" description="PPR" evidence="4">
    <location>
        <begin position="245"/>
        <end position="279"/>
    </location>
</feature>
<gene>
    <name evidence="6" type="ORF">PAHAL_5G131000</name>
</gene>
<dbReference type="InterPro" id="IPR011990">
    <property type="entry name" value="TPR-like_helical_dom_sf"/>
</dbReference>
<keyword evidence="2" id="KW-0677">Repeat</keyword>
<dbReference type="NCBIfam" id="TIGR00756">
    <property type="entry name" value="PPR"/>
    <property type="match status" value="3"/>
</dbReference>